<feature type="compositionally biased region" description="Low complexity" evidence="1">
    <location>
        <begin position="317"/>
        <end position="339"/>
    </location>
</feature>
<proteinExistence type="predicted"/>
<feature type="compositionally biased region" description="Polar residues" evidence="1">
    <location>
        <begin position="214"/>
        <end position="231"/>
    </location>
</feature>
<name>A0A182IW66_ANOAO</name>
<keyword evidence="2" id="KW-0472">Membrane</keyword>
<feature type="compositionally biased region" description="Polar residues" evidence="1">
    <location>
        <begin position="178"/>
        <end position="196"/>
    </location>
</feature>
<dbReference type="AlphaFoldDB" id="A0A182IW66"/>
<feature type="region of interest" description="Disordered" evidence="1">
    <location>
        <begin position="592"/>
        <end position="614"/>
    </location>
</feature>
<evidence type="ECO:0000313" key="3">
    <source>
        <dbReference type="EnsemblMetazoa" id="AATE006637-PA.1"/>
    </source>
</evidence>
<reference evidence="3" key="1">
    <citation type="submission" date="2022-08" db="UniProtKB">
        <authorList>
            <consortium name="EnsemblMetazoa"/>
        </authorList>
    </citation>
    <scope>IDENTIFICATION</scope>
    <source>
        <strain evidence="3">EBRO</strain>
    </source>
</reference>
<feature type="region of interest" description="Disordered" evidence="1">
    <location>
        <begin position="166"/>
        <end position="279"/>
    </location>
</feature>
<accession>A0A182IW66</accession>
<keyword evidence="2" id="KW-0812">Transmembrane</keyword>
<feature type="compositionally biased region" description="Basic residues" evidence="1">
    <location>
        <begin position="304"/>
        <end position="316"/>
    </location>
</feature>
<feature type="transmembrane region" description="Helical" evidence="2">
    <location>
        <begin position="47"/>
        <end position="72"/>
    </location>
</feature>
<feature type="compositionally biased region" description="Low complexity" evidence="1">
    <location>
        <begin position="592"/>
        <end position="601"/>
    </location>
</feature>
<dbReference type="EnsemblMetazoa" id="AATE006637-RA">
    <property type="protein sequence ID" value="AATE006637-PA.1"/>
    <property type="gene ID" value="AATE006637"/>
</dbReference>
<feature type="compositionally biased region" description="Basic and acidic residues" evidence="1">
    <location>
        <begin position="603"/>
        <end position="614"/>
    </location>
</feature>
<feature type="region of interest" description="Disordered" evidence="1">
    <location>
        <begin position="91"/>
        <end position="148"/>
    </location>
</feature>
<evidence type="ECO:0000256" key="1">
    <source>
        <dbReference type="SAM" id="MobiDB-lite"/>
    </source>
</evidence>
<feature type="compositionally biased region" description="Basic residues" evidence="1">
    <location>
        <begin position="533"/>
        <end position="543"/>
    </location>
</feature>
<feature type="region of interest" description="Disordered" evidence="1">
    <location>
        <begin position="297"/>
        <end position="372"/>
    </location>
</feature>
<feature type="region of interest" description="Disordered" evidence="1">
    <location>
        <begin position="518"/>
        <end position="561"/>
    </location>
</feature>
<dbReference type="STRING" id="41427.A0A182IW66"/>
<sequence>MQDVDDQQRACVTVAVFDANQSQQEAKTRLARMTVAETYENQAHYDITFLMFVWIAFLPTIIVPWIYASWVLSKPTKERLRGYLRLSSRRNTGTRSDQSLEEHGSTPPGKASKQALPLATPMPSVGPTTAPADAAAAHRRSASGRSGRAAILSVDRLHLPADATATTSMMHDADSKSPAGNSARTVETTISRQSSVGRPRRQLPPPLRIEENNFNRTPSVQSGRTPSSAAHNASLRSTASRVSSSAPIYSRRYSRSQPPQHGDDDDDVSSLVGNSSDVTSSTYCVLPEAAAQYADDPLSMGAAPHRHTATYRRRSSAHTQASTHLSTHSHATSGSSSGGSRRRGSGGTGGGDGPDDRDATDELLGTGCAEDDDDVSEIFSSVSQPSARKPVGILKATPSIASISESEYSSRKGSFSTLSRDLEIIDQLERERSMDIQEMMQREKSYEQYLVRQNSKLKFSTNFDEYFESAAVREAAAAAAEAAAAAAAAGEGSQPPSHQGGGAQLPLQPLSVAAVAQLPPPTSRGAGSLSPRTRARSPMHRRSSQLSGPPASGGYGPELGLGERQVGPVALAAVPFGPRRSIELERRFHRTYSTSASTRSSTRSRDRITFHDQV</sequence>
<protein>
    <submittedName>
        <fullName evidence="3">Uncharacterized protein</fullName>
    </submittedName>
</protein>
<organism evidence="3">
    <name type="scientific">Anopheles atroparvus</name>
    <name type="common">European mosquito</name>
    <dbReference type="NCBI Taxonomy" id="41427"/>
    <lineage>
        <taxon>Eukaryota</taxon>
        <taxon>Metazoa</taxon>
        <taxon>Ecdysozoa</taxon>
        <taxon>Arthropoda</taxon>
        <taxon>Hexapoda</taxon>
        <taxon>Insecta</taxon>
        <taxon>Pterygota</taxon>
        <taxon>Neoptera</taxon>
        <taxon>Endopterygota</taxon>
        <taxon>Diptera</taxon>
        <taxon>Nematocera</taxon>
        <taxon>Culicoidea</taxon>
        <taxon>Culicidae</taxon>
        <taxon>Anophelinae</taxon>
        <taxon>Anopheles</taxon>
    </lineage>
</organism>
<dbReference type="VEuPathDB" id="VectorBase:AATE006637"/>
<feature type="compositionally biased region" description="Low complexity" evidence="1">
    <location>
        <begin position="233"/>
        <end position="246"/>
    </location>
</feature>
<feature type="compositionally biased region" description="Low complexity" evidence="1">
    <location>
        <begin position="269"/>
        <end position="278"/>
    </location>
</feature>
<keyword evidence="2" id="KW-1133">Transmembrane helix</keyword>
<evidence type="ECO:0000256" key="2">
    <source>
        <dbReference type="SAM" id="Phobius"/>
    </source>
</evidence>